<evidence type="ECO:0000313" key="2">
    <source>
        <dbReference type="Proteomes" id="UP001412239"/>
    </source>
</evidence>
<organism evidence="1 2">
    <name type="scientific">Tuber aestivum</name>
    <name type="common">summer truffle</name>
    <dbReference type="NCBI Taxonomy" id="59557"/>
    <lineage>
        <taxon>Eukaryota</taxon>
        <taxon>Fungi</taxon>
        <taxon>Dikarya</taxon>
        <taxon>Ascomycota</taxon>
        <taxon>Pezizomycotina</taxon>
        <taxon>Pezizomycetes</taxon>
        <taxon>Pezizales</taxon>
        <taxon>Tuberaceae</taxon>
        <taxon>Tuber</taxon>
    </lineage>
</organism>
<dbReference type="EMBL" id="LN891114">
    <property type="protein sequence ID" value="CUS08774.1"/>
    <property type="molecule type" value="Genomic_DNA"/>
</dbReference>
<evidence type="ECO:0000313" key="1">
    <source>
        <dbReference type="EMBL" id="CUS08774.1"/>
    </source>
</evidence>
<dbReference type="AlphaFoldDB" id="A0A292PNS9"/>
<gene>
    <name evidence="1" type="ORF">GSTUAT00007139001</name>
</gene>
<sequence>MTGGKGGPVASSAFPSVYASTSEGHAMSTEAKLGSVAVSRVSIMFSEASVALGRRYQICLIASSLDFPPSITASRN</sequence>
<reference evidence="1" key="1">
    <citation type="submission" date="2015-10" db="EMBL/GenBank/DDBJ databases">
        <authorList>
            <person name="Regsiter A."/>
            <person name="william w."/>
        </authorList>
    </citation>
    <scope>NUCLEOTIDE SEQUENCE</scope>
    <source>
        <strain evidence="1">Montdore</strain>
    </source>
</reference>
<protein>
    <submittedName>
        <fullName evidence="1">Uncharacterized protein</fullName>
    </submittedName>
</protein>
<proteinExistence type="predicted"/>
<name>A0A292PNS9_9PEZI</name>
<keyword evidence="2" id="KW-1185">Reference proteome</keyword>
<accession>A0A292PNS9</accession>
<dbReference type="Proteomes" id="UP001412239">
    <property type="component" value="Unassembled WGS sequence"/>
</dbReference>